<proteinExistence type="predicted"/>
<evidence type="ECO:0000313" key="1">
    <source>
        <dbReference type="EMBL" id="RCX22910.1"/>
    </source>
</evidence>
<dbReference type="AlphaFoldDB" id="A0A369BMU1"/>
<protein>
    <submittedName>
        <fullName evidence="1">Uncharacterized protein</fullName>
    </submittedName>
</protein>
<dbReference type="Proteomes" id="UP000253090">
    <property type="component" value="Unassembled WGS sequence"/>
</dbReference>
<dbReference type="RefSeq" id="WP_114494854.1">
    <property type="nucleotide sequence ID" value="NZ_QPJW01000001.1"/>
</dbReference>
<keyword evidence="2" id="KW-1185">Reference proteome</keyword>
<sequence length="109" mass="12192">MTGQINVRVCQVCGDDTKPDSPWCFTCRKSKPFVKRDKRQVSGEYTIVDWFSSRSSAGLIVEDAEGKRYSLYMSDVFAYLSGTDIGTLTLEETKKGSAYGWKVITKEAA</sequence>
<dbReference type="OrthoDB" id="2628121at2"/>
<reference evidence="1 2" key="1">
    <citation type="submission" date="2018-07" db="EMBL/GenBank/DDBJ databases">
        <title>Genomic Encyclopedia of Type Strains, Phase III (KMG-III): the genomes of soil and plant-associated and newly described type strains.</title>
        <authorList>
            <person name="Whitman W."/>
        </authorList>
    </citation>
    <scope>NUCLEOTIDE SEQUENCE [LARGE SCALE GENOMIC DNA]</scope>
    <source>
        <strain evidence="1 2">CECT 8333</strain>
    </source>
</reference>
<organism evidence="1 2">
    <name type="scientific">Fontibacillus phaseoli</name>
    <dbReference type="NCBI Taxonomy" id="1416533"/>
    <lineage>
        <taxon>Bacteria</taxon>
        <taxon>Bacillati</taxon>
        <taxon>Bacillota</taxon>
        <taxon>Bacilli</taxon>
        <taxon>Bacillales</taxon>
        <taxon>Paenibacillaceae</taxon>
        <taxon>Fontibacillus</taxon>
    </lineage>
</organism>
<name>A0A369BMU1_9BACL</name>
<evidence type="ECO:0000313" key="2">
    <source>
        <dbReference type="Proteomes" id="UP000253090"/>
    </source>
</evidence>
<dbReference type="EMBL" id="QPJW01000001">
    <property type="protein sequence ID" value="RCX22910.1"/>
    <property type="molecule type" value="Genomic_DNA"/>
</dbReference>
<comment type="caution">
    <text evidence="1">The sequence shown here is derived from an EMBL/GenBank/DDBJ whole genome shotgun (WGS) entry which is preliminary data.</text>
</comment>
<accession>A0A369BMU1</accession>
<gene>
    <name evidence="1" type="ORF">DFP94_101499</name>
</gene>